<proteinExistence type="predicted"/>
<evidence type="ECO:0000313" key="1">
    <source>
        <dbReference type="EMBL" id="CAG8761339.1"/>
    </source>
</evidence>
<comment type="caution">
    <text evidence="1">The sequence shown here is derived from an EMBL/GenBank/DDBJ whole genome shotgun (WGS) entry which is preliminary data.</text>
</comment>
<reference evidence="1" key="1">
    <citation type="submission" date="2021-06" db="EMBL/GenBank/DDBJ databases">
        <authorList>
            <person name="Kallberg Y."/>
            <person name="Tangrot J."/>
            <person name="Rosling A."/>
        </authorList>
    </citation>
    <scope>NUCLEOTIDE SEQUENCE</scope>
    <source>
        <strain evidence="1">28 12/20/2015</strain>
    </source>
</reference>
<evidence type="ECO:0000313" key="2">
    <source>
        <dbReference type="Proteomes" id="UP000789366"/>
    </source>
</evidence>
<sequence length="52" mass="5982">MSNSSISETNKVSNNNDNNFEETNSIAFNNFLNEIKDYQNATSQLYTILNKF</sequence>
<organism evidence="1 2">
    <name type="scientific">Cetraspora pellucida</name>
    <dbReference type="NCBI Taxonomy" id="1433469"/>
    <lineage>
        <taxon>Eukaryota</taxon>
        <taxon>Fungi</taxon>
        <taxon>Fungi incertae sedis</taxon>
        <taxon>Mucoromycota</taxon>
        <taxon>Glomeromycotina</taxon>
        <taxon>Glomeromycetes</taxon>
        <taxon>Diversisporales</taxon>
        <taxon>Gigasporaceae</taxon>
        <taxon>Cetraspora</taxon>
    </lineage>
</organism>
<dbReference type="EMBL" id="CAJVPW010048488">
    <property type="protein sequence ID" value="CAG8761339.1"/>
    <property type="molecule type" value="Genomic_DNA"/>
</dbReference>
<dbReference type="Proteomes" id="UP000789366">
    <property type="component" value="Unassembled WGS sequence"/>
</dbReference>
<protein>
    <submittedName>
        <fullName evidence="1">13371_t:CDS:1</fullName>
    </submittedName>
</protein>
<name>A0ACA9QTB0_9GLOM</name>
<feature type="non-terminal residue" evidence="1">
    <location>
        <position position="52"/>
    </location>
</feature>
<keyword evidence="2" id="KW-1185">Reference proteome</keyword>
<accession>A0ACA9QTB0</accession>
<gene>
    <name evidence="1" type="ORF">SPELUC_LOCUS15159</name>
</gene>